<dbReference type="PANTHER" id="PTHR41309:SF2">
    <property type="entry name" value="MEMBRANE PROTEIN"/>
    <property type="match status" value="1"/>
</dbReference>
<proteinExistence type="predicted"/>
<protein>
    <submittedName>
        <fullName evidence="2">ABC-2 family transporter protein</fullName>
    </submittedName>
</protein>
<dbReference type="EMBL" id="FOHE01000016">
    <property type="protein sequence ID" value="SET59809.1"/>
    <property type="molecule type" value="Genomic_DNA"/>
</dbReference>
<feature type="transmembrane region" description="Helical" evidence="1">
    <location>
        <begin position="72"/>
        <end position="91"/>
    </location>
</feature>
<gene>
    <name evidence="2" type="ORF">SAMN05216389_11655</name>
</gene>
<dbReference type="AlphaFoldDB" id="A0A1I0FR36"/>
<organism evidence="2 3">
    <name type="scientific">Oceanobacillus limi</name>
    <dbReference type="NCBI Taxonomy" id="930131"/>
    <lineage>
        <taxon>Bacteria</taxon>
        <taxon>Bacillati</taxon>
        <taxon>Bacillota</taxon>
        <taxon>Bacilli</taxon>
        <taxon>Bacillales</taxon>
        <taxon>Bacillaceae</taxon>
        <taxon>Oceanobacillus</taxon>
    </lineage>
</organism>
<feature type="transmembrane region" description="Helical" evidence="1">
    <location>
        <begin position="181"/>
        <end position="206"/>
    </location>
</feature>
<evidence type="ECO:0000313" key="3">
    <source>
        <dbReference type="Proteomes" id="UP000198618"/>
    </source>
</evidence>
<dbReference type="STRING" id="930131.SAMN05216389_11655"/>
<name>A0A1I0FR36_9BACI</name>
<keyword evidence="1" id="KW-0812">Transmembrane</keyword>
<dbReference type="InterPro" id="IPR025699">
    <property type="entry name" value="ABC2_memb-like"/>
</dbReference>
<sequence length="211" mass="24661">MLPILLKELKLTKFYIIFFFILIPVSYGLNFPIRTTFVWIILGFIIFSFFCDDKNEVNRFLTSLPVKRRQIVFARYIYFLILSAGFSGYIGTIDYFAYQGLPFLERNPISFFGAFELFTITSLLLAVSIPIFYYFRNFNKAITAYFILLFIGAFSFGVAQGNPYLTFDDQLKQKIHQLIDVQPYLILTVLSLGSLFISYLLSTWLFTKRDI</sequence>
<dbReference type="Pfam" id="PF13346">
    <property type="entry name" value="ABC2_membrane_5"/>
    <property type="match status" value="1"/>
</dbReference>
<feature type="transmembrane region" description="Helical" evidence="1">
    <location>
        <begin position="35"/>
        <end position="51"/>
    </location>
</feature>
<evidence type="ECO:0000256" key="1">
    <source>
        <dbReference type="SAM" id="Phobius"/>
    </source>
</evidence>
<dbReference type="OrthoDB" id="2720313at2"/>
<accession>A0A1I0FR36</accession>
<feature type="transmembrane region" description="Helical" evidence="1">
    <location>
        <begin position="142"/>
        <end position="161"/>
    </location>
</feature>
<evidence type="ECO:0000313" key="2">
    <source>
        <dbReference type="EMBL" id="SET59809.1"/>
    </source>
</evidence>
<keyword evidence="1" id="KW-0472">Membrane</keyword>
<dbReference type="PANTHER" id="PTHR41309">
    <property type="entry name" value="MEMBRANE PROTEIN-RELATED"/>
    <property type="match status" value="1"/>
</dbReference>
<keyword evidence="3" id="KW-1185">Reference proteome</keyword>
<feature type="transmembrane region" description="Helical" evidence="1">
    <location>
        <begin position="111"/>
        <end position="135"/>
    </location>
</feature>
<dbReference type="Proteomes" id="UP000198618">
    <property type="component" value="Unassembled WGS sequence"/>
</dbReference>
<keyword evidence="1" id="KW-1133">Transmembrane helix</keyword>
<feature type="transmembrane region" description="Helical" evidence="1">
    <location>
        <begin position="12"/>
        <end position="29"/>
    </location>
</feature>
<reference evidence="2 3" key="1">
    <citation type="submission" date="2016-10" db="EMBL/GenBank/DDBJ databases">
        <authorList>
            <person name="de Groot N.N."/>
        </authorList>
    </citation>
    <scope>NUCLEOTIDE SEQUENCE [LARGE SCALE GENOMIC DNA]</scope>
    <source>
        <strain evidence="2 3">IBRC-M 10780</strain>
    </source>
</reference>